<organism evidence="1 2">
    <name type="scientific">Leptospira meyeri</name>
    <dbReference type="NCBI Taxonomy" id="29508"/>
    <lineage>
        <taxon>Bacteria</taxon>
        <taxon>Pseudomonadati</taxon>
        <taxon>Spirochaetota</taxon>
        <taxon>Spirochaetia</taxon>
        <taxon>Leptospirales</taxon>
        <taxon>Leptospiraceae</taxon>
        <taxon>Leptospira</taxon>
    </lineage>
</organism>
<dbReference type="RefSeq" id="WP_004786535.1">
    <property type="nucleotide sequence ID" value="NZ_SORO01000009.1"/>
</dbReference>
<evidence type="ECO:0008006" key="3">
    <source>
        <dbReference type="Google" id="ProtNLM"/>
    </source>
</evidence>
<comment type="caution">
    <text evidence="1">The sequence shown here is derived from an EMBL/GenBank/DDBJ whole genome shotgun (WGS) entry which is preliminary data.</text>
</comment>
<proteinExistence type="predicted"/>
<dbReference type="Gene3D" id="2.30.30.40">
    <property type="entry name" value="SH3 Domains"/>
    <property type="match status" value="1"/>
</dbReference>
<name>A0A4R8MIJ1_LEPME</name>
<dbReference type="STRING" id="1193051.LEP1GSC017_0474"/>
<dbReference type="OrthoDB" id="342301at2"/>
<gene>
    <name evidence="1" type="ORF">CLV96_3998</name>
</gene>
<dbReference type="Proteomes" id="UP000294684">
    <property type="component" value="Unassembled WGS sequence"/>
</dbReference>
<reference evidence="1 2" key="1">
    <citation type="submission" date="2019-03" db="EMBL/GenBank/DDBJ databases">
        <title>Genomic Encyclopedia of Archaeal and Bacterial Type Strains, Phase II (KMG-II): from individual species to whole genera.</title>
        <authorList>
            <person name="Goeker M."/>
        </authorList>
    </citation>
    <scope>NUCLEOTIDE SEQUENCE [LARGE SCALE GENOMIC DNA]</scope>
    <source>
        <strain evidence="1 2">DSM 21537</strain>
    </source>
</reference>
<evidence type="ECO:0000313" key="1">
    <source>
        <dbReference type="EMBL" id="TDY66145.1"/>
    </source>
</evidence>
<accession>A0A4R8MIJ1</accession>
<dbReference type="GeneID" id="79829233"/>
<evidence type="ECO:0000313" key="2">
    <source>
        <dbReference type="Proteomes" id="UP000294684"/>
    </source>
</evidence>
<sequence>MKSLNLTLLIFLSLINFCKLHKNDKKYFEVTAKSGLILRSGPGQDYEKITTLPIKTVGKIIRLIGNPIYIQEKKGRWLEVETEHLNGFIFSGFVVTHENLESLNRSQKNISFQEFKGITPFVKSNYSLAEISQKSFENFKEYEEDLKLETKTILEINNFKILLVSSKNEYSDYRTIIVHNKINGNNFIPELNNFHPISIAENSKIISGIEYACYNCCATPIELFAILAEDKIYTVSIPITDTVASCDLEGQVQTDFSQLRLTKKNDIIIHKTIYDCSHDPNCSKDGAEDNCKPTMVYSDKFILIENPFYNPNIFEFEAKIIPEKILNEFKTGRKANINNHIN</sequence>
<protein>
    <recommendedName>
        <fullName evidence="3">SH3 domain-containing protein</fullName>
    </recommendedName>
</protein>
<dbReference type="AlphaFoldDB" id="A0A4R8MIJ1"/>
<keyword evidence="2" id="KW-1185">Reference proteome</keyword>
<dbReference type="EMBL" id="SORO01000009">
    <property type="protein sequence ID" value="TDY66145.1"/>
    <property type="molecule type" value="Genomic_DNA"/>
</dbReference>